<reference evidence="3 4" key="1">
    <citation type="submission" date="2020-02" db="EMBL/GenBank/DDBJ databases">
        <authorList>
            <person name="Kim M.K."/>
        </authorList>
    </citation>
    <scope>NUCLEOTIDE SEQUENCE [LARGE SCALE GENOMIC DNA]</scope>
    <source>
        <strain evidence="3 4">BT327</strain>
    </source>
</reference>
<keyword evidence="4" id="KW-1185">Reference proteome</keyword>
<keyword evidence="1" id="KW-0479">Metal-binding</keyword>
<dbReference type="EMBL" id="JAAGWD010000002">
    <property type="protein sequence ID" value="NEM97173.1"/>
    <property type="molecule type" value="Genomic_DNA"/>
</dbReference>
<dbReference type="AlphaFoldDB" id="A0A6B3LMJ1"/>
<evidence type="ECO:0000259" key="2">
    <source>
        <dbReference type="PROSITE" id="PS51819"/>
    </source>
</evidence>
<comment type="caution">
    <text evidence="3">The sequence shown here is derived from an EMBL/GenBank/DDBJ whole genome shotgun (WGS) entry which is preliminary data.</text>
</comment>
<dbReference type="PANTHER" id="PTHR36113">
    <property type="entry name" value="LYASE, PUTATIVE-RELATED-RELATED"/>
    <property type="match status" value="1"/>
</dbReference>
<dbReference type="InterPro" id="IPR051332">
    <property type="entry name" value="Fosfomycin_Res_Enzymes"/>
</dbReference>
<dbReference type="RefSeq" id="WP_163913319.1">
    <property type="nucleotide sequence ID" value="NZ_JAAGWD010000002.1"/>
</dbReference>
<dbReference type="Pfam" id="PF00903">
    <property type="entry name" value="Glyoxalase"/>
    <property type="match status" value="1"/>
</dbReference>
<dbReference type="InterPro" id="IPR029068">
    <property type="entry name" value="Glyas_Bleomycin-R_OHBP_Dase"/>
</dbReference>
<dbReference type="SUPFAM" id="SSF54593">
    <property type="entry name" value="Glyoxalase/Bleomycin resistance protein/Dihydroxybiphenyl dioxygenase"/>
    <property type="match status" value="1"/>
</dbReference>
<sequence length="129" mass="15024">MQYPYGPGINHIEFWVKDLEQSLAFYSRLFPLIGWYELTRTSYSCGHHEIYFKEMPVAFHDSLGVRHICFHATSREVVDSVGEWLQRIGAAIIRGPIEMPHYDATYYTVDFRDPNGFVLEVAHTPDIKL</sequence>
<feature type="domain" description="VOC" evidence="2">
    <location>
        <begin position="8"/>
        <end position="124"/>
    </location>
</feature>
<dbReference type="PANTHER" id="PTHR36113:SF6">
    <property type="entry name" value="FOSFOMYCIN RESISTANCE PROTEIN FOSX"/>
    <property type="match status" value="1"/>
</dbReference>
<dbReference type="Gene3D" id="3.10.180.10">
    <property type="entry name" value="2,3-Dihydroxybiphenyl 1,2-Dioxygenase, domain 1"/>
    <property type="match status" value="1"/>
</dbReference>
<protein>
    <recommendedName>
        <fullName evidence="2">VOC domain-containing protein</fullName>
    </recommendedName>
</protein>
<dbReference type="CDD" id="cd06587">
    <property type="entry name" value="VOC"/>
    <property type="match status" value="1"/>
</dbReference>
<evidence type="ECO:0000313" key="3">
    <source>
        <dbReference type="EMBL" id="NEM97173.1"/>
    </source>
</evidence>
<dbReference type="NCBIfam" id="NF005227">
    <property type="entry name" value="PRK06724.1"/>
    <property type="match status" value="1"/>
</dbReference>
<dbReference type="InterPro" id="IPR037523">
    <property type="entry name" value="VOC_core"/>
</dbReference>
<dbReference type="PROSITE" id="PS51819">
    <property type="entry name" value="VOC"/>
    <property type="match status" value="1"/>
</dbReference>
<dbReference type="InterPro" id="IPR004360">
    <property type="entry name" value="Glyas_Fos-R_dOase_dom"/>
</dbReference>
<proteinExistence type="predicted"/>
<dbReference type="GO" id="GO:0046872">
    <property type="term" value="F:metal ion binding"/>
    <property type="evidence" value="ECO:0007669"/>
    <property type="project" value="UniProtKB-KW"/>
</dbReference>
<organism evidence="3 4">
    <name type="scientific">Pontibacter burrus</name>
    <dbReference type="NCBI Taxonomy" id="2704466"/>
    <lineage>
        <taxon>Bacteria</taxon>
        <taxon>Pseudomonadati</taxon>
        <taxon>Bacteroidota</taxon>
        <taxon>Cytophagia</taxon>
        <taxon>Cytophagales</taxon>
        <taxon>Hymenobacteraceae</taxon>
        <taxon>Pontibacter</taxon>
    </lineage>
</organism>
<name>A0A6B3LMJ1_9BACT</name>
<evidence type="ECO:0000313" key="4">
    <source>
        <dbReference type="Proteomes" id="UP000474777"/>
    </source>
</evidence>
<gene>
    <name evidence="3" type="ORF">GXP69_05655</name>
</gene>
<dbReference type="Proteomes" id="UP000474777">
    <property type="component" value="Unassembled WGS sequence"/>
</dbReference>
<accession>A0A6B3LMJ1</accession>
<evidence type="ECO:0000256" key="1">
    <source>
        <dbReference type="ARBA" id="ARBA00022723"/>
    </source>
</evidence>